<dbReference type="AlphaFoldDB" id="A0A1W1E781"/>
<name>A0A1W1E781_9ZZZZ</name>
<dbReference type="GO" id="GO:0008324">
    <property type="term" value="F:monoatomic cation transmembrane transporter activity"/>
    <property type="evidence" value="ECO:0007669"/>
    <property type="project" value="InterPro"/>
</dbReference>
<evidence type="ECO:0000259" key="1">
    <source>
        <dbReference type="PROSITE" id="PS51202"/>
    </source>
</evidence>
<feature type="domain" description="RCK C-terminal" evidence="1">
    <location>
        <begin position="142"/>
        <end position="229"/>
    </location>
</feature>
<dbReference type="EMBL" id="FPIB01000003">
    <property type="protein sequence ID" value="SFV89834.1"/>
    <property type="molecule type" value="Genomic_DNA"/>
</dbReference>
<dbReference type="Gene3D" id="3.30.70.1450">
    <property type="entry name" value="Regulator of K+ conductance, C-terminal domain"/>
    <property type="match status" value="1"/>
</dbReference>
<organism evidence="2">
    <name type="scientific">hydrothermal vent metagenome</name>
    <dbReference type="NCBI Taxonomy" id="652676"/>
    <lineage>
        <taxon>unclassified sequences</taxon>
        <taxon>metagenomes</taxon>
        <taxon>ecological metagenomes</taxon>
    </lineage>
</organism>
<evidence type="ECO:0000313" key="2">
    <source>
        <dbReference type="EMBL" id="SFV89834.1"/>
    </source>
</evidence>
<dbReference type="Gene3D" id="3.40.50.720">
    <property type="entry name" value="NAD(P)-binding Rossmann-like Domain"/>
    <property type="match status" value="1"/>
</dbReference>
<dbReference type="InterPro" id="IPR003148">
    <property type="entry name" value="RCK_N"/>
</dbReference>
<dbReference type="InterPro" id="IPR006037">
    <property type="entry name" value="RCK_C"/>
</dbReference>
<dbReference type="PROSITE" id="PS51202">
    <property type="entry name" value="RCK_C"/>
    <property type="match status" value="1"/>
</dbReference>
<dbReference type="InterPro" id="IPR050721">
    <property type="entry name" value="Trk_Ktr_HKT_K-transport"/>
</dbReference>
<dbReference type="PANTHER" id="PTHR43833">
    <property type="entry name" value="POTASSIUM CHANNEL PROTEIN 2-RELATED-RELATED"/>
    <property type="match status" value="1"/>
</dbReference>
<protein>
    <submittedName>
        <fullName evidence="2">Potassium channel protein</fullName>
    </submittedName>
</protein>
<dbReference type="PANTHER" id="PTHR43833:SF9">
    <property type="entry name" value="POTASSIUM CHANNEL PROTEIN YUGO-RELATED"/>
    <property type="match status" value="1"/>
</dbReference>
<keyword evidence="2" id="KW-0406">Ion transport</keyword>
<sequence length="232" mass="26147">MGIKKILIFGYGHHGRHIAVGLKEDGYLITVVEQDQENLQQAQKDGFESILINMGEDTEILKLGLEQYDQIVCVMDDEHYNVFLTLSLNALVEGLNIVAISDSVHVTNKLRLAGAKRVIDMYEVSANRIHNILHRPIATELLKEFVINKEGISFMEMEIPKGSFLHGKMSDEVNFGDYGVLLVGLIDFERHKGFEFVTAGHTHHLDAGDIIVCMGEVEKLRIFKKMIAKKDV</sequence>
<keyword evidence="2" id="KW-0813">Transport</keyword>
<reference evidence="2" key="1">
    <citation type="submission" date="2016-10" db="EMBL/GenBank/DDBJ databases">
        <authorList>
            <person name="de Groot N.N."/>
        </authorList>
    </citation>
    <scope>NUCLEOTIDE SEQUENCE</scope>
</reference>
<dbReference type="GO" id="GO:0006813">
    <property type="term" value="P:potassium ion transport"/>
    <property type="evidence" value="ECO:0007669"/>
    <property type="project" value="InterPro"/>
</dbReference>
<dbReference type="SUPFAM" id="SSF116726">
    <property type="entry name" value="TrkA C-terminal domain-like"/>
    <property type="match status" value="1"/>
</dbReference>
<dbReference type="SUPFAM" id="SSF51735">
    <property type="entry name" value="NAD(P)-binding Rossmann-fold domains"/>
    <property type="match status" value="1"/>
</dbReference>
<gene>
    <name evidence="2" type="ORF">MNB_SV-4-1017</name>
</gene>
<dbReference type="InterPro" id="IPR036291">
    <property type="entry name" value="NAD(P)-bd_dom_sf"/>
</dbReference>
<dbReference type="Pfam" id="PF02254">
    <property type="entry name" value="TrkA_N"/>
    <property type="match status" value="1"/>
</dbReference>
<proteinExistence type="predicted"/>
<keyword evidence="2" id="KW-0407">Ion channel</keyword>
<dbReference type="InterPro" id="IPR036721">
    <property type="entry name" value="RCK_C_sf"/>
</dbReference>
<accession>A0A1W1E781</accession>